<dbReference type="GO" id="GO:0005783">
    <property type="term" value="C:endoplasmic reticulum"/>
    <property type="evidence" value="ECO:0007669"/>
    <property type="project" value="UniProtKB-SubCell"/>
</dbReference>
<dbReference type="PANTHER" id="PTHR24075:SF6">
    <property type="entry name" value="ACTIVATING SIGNAL COINTEGRATOR 1 COMPLEX SUBUNIT 3"/>
    <property type="match status" value="1"/>
</dbReference>
<evidence type="ECO:0000256" key="2">
    <source>
        <dbReference type="ARBA" id="ARBA00004240"/>
    </source>
</evidence>
<feature type="domain" description="SEC63" evidence="8">
    <location>
        <begin position="1"/>
        <end position="251"/>
    </location>
</feature>
<keyword evidence="3" id="KW-0812">Transmembrane</keyword>
<dbReference type="InterPro" id="IPR035892">
    <property type="entry name" value="C2_domain_sf"/>
</dbReference>
<dbReference type="PANTHER" id="PTHR24075">
    <property type="entry name" value="SEC63 DOMAIN-CONTAINING"/>
    <property type="match status" value="1"/>
</dbReference>
<dbReference type="InterPro" id="IPR014756">
    <property type="entry name" value="Ig_E-set"/>
</dbReference>
<name>A0AAV9R905_9TELE</name>
<keyword evidence="7" id="KW-0143">Chaperone</keyword>
<keyword evidence="4" id="KW-0256">Endoplasmic reticulum</keyword>
<evidence type="ECO:0000256" key="4">
    <source>
        <dbReference type="ARBA" id="ARBA00022824"/>
    </source>
</evidence>
<dbReference type="SUPFAM" id="SSF81296">
    <property type="entry name" value="E set domains"/>
    <property type="match status" value="1"/>
</dbReference>
<protein>
    <submittedName>
        <fullName evidence="9">Activating signal cointegrator 1 complex subunit</fullName>
    </submittedName>
</protein>
<keyword evidence="5" id="KW-1133">Transmembrane helix</keyword>
<dbReference type="Proteomes" id="UP001311232">
    <property type="component" value="Unassembled WGS sequence"/>
</dbReference>
<keyword evidence="10" id="KW-1185">Reference proteome</keyword>
<dbReference type="GO" id="GO:0003723">
    <property type="term" value="F:RNA binding"/>
    <property type="evidence" value="ECO:0007669"/>
    <property type="project" value="TreeGrafter"/>
</dbReference>
<comment type="caution">
    <text evidence="9">The sequence shown here is derived from an EMBL/GenBank/DDBJ whole genome shotgun (WGS) entry which is preliminary data.</text>
</comment>
<evidence type="ECO:0000256" key="5">
    <source>
        <dbReference type="ARBA" id="ARBA00022989"/>
    </source>
</evidence>
<dbReference type="GO" id="GO:0016020">
    <property type="term" value="C:membrane"/>
    <property type="evidence" value="ECO:0007669"/>
    <property type="project" value="UniProtKB-SubCell"/>
</dbReference>
<evidence type="ECO:0000256" key="3">
    <source>
        <dbReference type="ARBA" id="ARBA00022692"/>
    </source>
</evidence>
<evidence type="ECO:0000313" key="9">
    <source>
        <dbReference type="EMBL" id="KAK5606301.1"/>
    </source>
</evidence>
<dbReference type="InterPro" id="IPR004179">
    <property type="entry name" value="Sec63-dom"/>
</dbReference>
<dbReference type="FunFam" id="2.60.40.150:FF:000113">
    <property type="entry name" value="activating signal cointegrator 1 complex subunit 3"/>
    <property type="match status" value="1"/>
</dbReference>
<accession>A0AAV9R905</accession>
<organism evidence="9 10">
    <name type="scientific">Crenichthys baileyi</name>
    <name type="common">White River springfish</name>
    <dbReference type="NCBI Taxonomy" id="28760"/>
    <lineage>
        <taxon>Eukaryota</taxon>
        <taxon>Metazoa</taxon>
        <taxon>Chordata</taxon>
        <taxon>Craniata</taxon>
        <taxon>Vertebrata</taxon>
        <taxon>Euteleostomi</taxon>
        <taxon>Actinopterygii</taxon>
        <taxon>Neopterygii</taxon>
        <taxon>Teleostei</taxon>
        <taxon>Neoteleostei</taxon>
        <taxon>Acanthomorphata</taxon>
        <taxon>Ovalentaria</taxon>
        <taxon>Atherinomorphae</taxon>
        <taxon>Cyprinodontiformes</taxon>
        <taxon>Goodeidae</taxon>
        <taxon>Crenichthys</taxon>
    </lineage>
</organism>
<proteinExistence type="predicted"/>
<keyword evidence="6" id="KW-0472">Membrane</keyword>
<dbReference type="Pfam" id="PF02889">
    <property type="entry name" value="Sec63"/>
    <property type="match status" value="1"/>
</dbReference>
<dbReference type="GO" id="GO:0007399">
    <property type="term" value="P:nervous system development"/>
    <property type="evidence" value="ECO:0007669"/>
    <property type="project" value="UniProtKB-ARBA"/>
</dbReference>
<evidence type="ECO:0000256" key="6">
    <source>
        <dbReference type="ARBA" id="ARBA00023136"/>
    </source>
</evidence>
<sequence length="276" mass="30835">MLDVAANEGWLVTALSICNLVQMIVQGRWLHDSSLLTLPHVEQQHLYLFRKGASKKGRSGAEGFCGLVEGLPELIAACSGKESVFSAIVSQEFQHSQILQAWSFLSHLPVLEVQMSVKGWWEQSQEQMECALPAAGANLREESSWLDLHADQEYVLQVSLRRINLGQQRRNQDSKAQAPRFPKAKDEGWFLIMGEVDRKELLAVKRVGYVRNHTAVSVAFYTPEKTGKCIYTLYVMSDSYLGLDQQYDIYLNVTPASIAAQVNTEVVDSVTGLSLS</sequence>
<reference evidence="9 10" key="1">
    <citation type="submission" date="2021-06" db="EMBL/GenBank/DDBJ databases">
        <authorList>
            <person name="Palmer J.M."/>
        </authorList>
    </citation>
    <scope>NUCLEOTIDE SEQUENCE [LARGE SCALE GENOMIC DNA]</scope>
    <source>
        <strain evidence="9 10">MEX-2019</strain>
        <tissue evidence="9">Muscle</tissue>
    </source>
</reference>
<dbReference type="Gene3D" id="2.60.40.150">
    <property type="entry name" value="C2 domain"/>
    <property type="match status" value="1"/>
</dbReference>
<dbReference type="SMART" id="SM00973">
    <property type="entry name" value="Sec63"/>
    <property type="match status" value="1"/>
</dbReference>
<dbReference type="EMBL" id="JAHHUM010002088">
    <property type="protein sequence ID" value="KAK5606301.1"/>
    <property type="molecule type" value="Genomic_DNA"/>
</dbReference>
<evidence type="ECO:0000256" key="7">
    <source>
        <dbReference type="ARBA" id="ARBA00023186"/>
    </source>
</evidence>
<dbReference type="AlphaFoldDB" id="A0AAV9R905"/>
<evidence type="ECO:0000259" key="8">
    <source>
        <dbReference type="SMART" id="SM00973"/>
    </source>
</evidence>
<evidence type="ECO:0000256" key="1">
    <source>
        <dbReference type="ARBA" id="ARBA00004141"/>
    </source>
</evidence>
<gene>
    <name evidence="9" type="primary">ASCC3_4</name>
    <name evidence="9" type="ORF">CRENBAI_023693</name>
</gene>
<comment type="subcellular location">
    <subcellularLocation>
        <location evidence="2">Endoplasmic reticulum</location>
    </subcellularLocation>
    <subcellularLocation>
        <location evidence="1">Membrane</location>
        <topology evidence="1">Multi-pass membrane protein</topology>
    </subcellularLocation>
</comment>
<dbReference type="GO" id="GO:0005634">
    <property type="term" value="C:nucleus"/>
    <property type="evidence" value="ECO:0007669"/>
    <property type="project" value="TreeGrafter"/>
</dbReference>
<evidence type="ECO:0000313" key="10">
    <source>
        <dbReference type="Proteomes" id="UP001311232"/>
    </source>
</evidence>
<dbReference type="GO" id="GO:0043138">
    <property type="term" value="F:3'-5' DNA helicase activity"/>
    <property type="evidence" value="ECO:0007669"/>
    <property type="project" value="TreeGrafter"/>
</dbReference>
<dbReference type="SUPFAM" id="SSF158702">
    <property type="entry name" value="Sec63 N-terminal domain-like"/>
    <property type="match status" value="1"/>
</dbReference>